<evidence type="ECO:0000313" key="6">
    <source>
        <dbReference type="EMBL" id="MCF4007372.1"/>
    </source>
</evidence>
<comment type="caution">
    <text evidence="6">The sequence shown here is derived from an EMBL/GenBank/DDBJ whole genome shotgun (WGS) entry which is preliminary data.</text>
</comment>
<dbReference type="PANTHER" id="PTHR10434:SF55">
    <property type="entry name" value="POSSIBLE ACYLTRANSFERASE"/>
    <property type="match status" value="1"/>
</dbReference>
<dbReference type="PANTHER" id="PTHR10434">
    <property type="entry name" value="1-ACYL-SN-GLYCEROL-3-PHOSPHATE ACYLTRANSFERASE"/>
    <property type="match status" value="1"/>
</dbReference>
<name>A0A9X1U828_9CORY</name>
<dbReference type="GO" id="GO:0005886">
    <property type="term" value="C:plasma membrane"/>
    <property type="evidence" value="ECO:0007669"/>
    <property type="project" value="TreeGrafter"/>
</dbReference>
<feature type="coiled-coil region" evidence="3">
    <location>
        <begin position="235"/>
        <end position="272"/>
    </location>
</feature>
<dbReference type="GO" id="GO:0006654">
    <property type="term" value="P:phosphatidic acid biosynthetic process"/>
    <property type="evidence" value="ECO:0007669"/>
    <property type="project" value="TreeGrafter"/>
</dbReference>
<dbReference type="Gene3D" id="3.90.1070.10">
    <property type="match status" value="1"/>
</dbReference>
<keyword evidence="2 6" id="KW-0012">Acyltransferase</keyword>
<dbReference type="InterPro" id="IPR023214">
    <property type="entry name" value="HAD_sf"/>
</dbReference>
<dbReference type="Pfam" id="PF08282">
    <property type="entry name" value="Hydrolase_3"/>
    <property type="match status" value="2"/>
</dbReference>
<feature type="domain" description="Phospholipid/glycerol acyltransferase" evidence="5">
    <location>
        <begin position="39"/>
        <end position="153"/>
    </location>
</feature>
<evidence type="ECO:0000256" key="4">
    <source>
        <dbReference type="SAM" id="MobiDB-lite"/>
    </source>
</evidence>
<keyword evidence="1" id="KW-0808">Transferase</keyword>
<dbReference type="InterPro" id="IPR002123">
    <property type="entry name" value="Plipid/glycerol_acylTrfase"/>
</dbReference>
<evidence type="ECO:0000259" key="5">
    <source>
        <dbReference type="SMART" id="SM00563"/>
    </source>
</evidence>
<proteinExistence type="predicted"/>
<reference evidence="6" key="1">
    <citation type="submission" date="2022-01" db="EMBL/GenBank/DDBJ databases">
        <title>Corynebacterium sp. nov isolated from isolated from the feces of the greater white-fronted geese (Anser albifrons) at Poyang Lake, PR China.</title>
        <authorList>
            <person name="Liu Q."/>
        </authorList>
    </citation>
    <scope>NUCLEOTIDE SEQUENCE</scope>
    <source>
        <strain evidence="6">JCM 32435</strain>
    </source>
</reference>
<dbReference type="CDD" id="cd07989">
    <property type="entry name" value="LPLAT_AGPAT-like"/>
    <property type="match status" value="1"/>
</dbReference>
<dbReference type="Pfam" id="PF01553">
    <property type="entry name" value="Acyltransferase"/>
    <property type="match status" value="1"/>
</dbReference>
<evidence type="ECO:0000313" key="7">
    <source>
        <dbReference type="Proteomes" id="UP001139336"/>
    </source>
</evidence>
<gene>
    <name evidence="6" type="ORF">L1O03_09345</name>
</gene>
<dbReference type="InterPro" id="IPR036412">
    <property type="entry name" value="HAD-like_sf"/>
</dbReference>
<protein>
    <submittedName>
        <fullName evidence="6">1-acyl-sn-glycerol-3-phosphate acyltransferase</fullName>
    </submittedName>
</protein>
<dbReference type="SUPFAM" id="SSF69593">
    <property type="entry name" value="Glycerol-3-phosphate (1)-acyltransferase"/>
    <property type="match status" value="1"/>
</dbReference>
<feature type="compositionally biased region" description="Low complexity" evidence="4">
    <location>
        <begin position="302"/>
        <end position="316"/>
    </location>
</feature>
<sequence length="668" mass="72859">MARDVFYRGIVETCYRIMGLQGTQLRLSGEDNIPRRGGAVLVYNHTGYLDFVFGGIAPRTQRRLVRYMSKSGIFRNPIVGWIMRAMGHISVDRIDGTASYHEAVRLAREGELVGIFPEGTISRSLEIKSMRSGAVRMAREAGVPIIPIVMFGSQRFWSKGGVRRLGREHFPLLVRVLDPWVPDEHGDPQEQTEELRQRMQTCLEGLWADYQREFGPFPKGEPWVPARFGGSAPTVEEAEEADKKIEEERHRVRRLSEDLSGLGEKVQELSRNVVSGAYNAYGQAREKLSSGGGEETPEESVENSQTSETSEASAELVAEEREEGAESSRLQTLLLWVKSSLDELAHEGGTGVKEGAERISAATEQLKKETTALYAQLAASSWEKYDGSRLEEALTKLAAQTRQILDRLPHRAKQRLDGLPELLCLDVEGTIADSSGCVSEMTKEIVQEYARRGVRIVLTTESAPIVALEAAAALDVEATIVAANGAVLCDTKNPDSSDCTEVDPLLVGEVRAALTRVGVAHSLELLMVGRTTCLVSITSPDVEPRELARRIGKVLKSKAVVTYTAEAVQVTAPGAEKGAAVGRLIPRLGVDPGSTMAIGDSASDEGLLRSVEVGVAMGTAPSDVMRSADWTAHSLEEEGAAEVLRSLLAEADAEEALRKAEERKEKEK</sequence>
<dbReference type="Gene3D" id="3.40.50.1000">
    <property type="entry name" value="HAD superfamily/HAD-like"/>
    <property type="match status" value="1"/>
</dbReference>
<accession>A0A9X1U828</accession>
<evidence type="ECO:0000256" key="3">
    <source>
        <dbReference type="SAM" id="Coils"/>
    </source>
</evidence>
<feature type="region of interest" description="Disordered" evidence="4">
    <location>
        <begin position="286"/>
        <end position="325"/>
    </location>
</feature>
<dbReference type="Proteomes" id="UP001139336">
    <property type="component" value="Unassembled WGS sequence"/>
</dbReference>
<dbReference type="RefSeq" id="WP_236119506.1">
    <property type="nucleotide sequence ID" value="NZ_JAKGSI010000004.1"/>
</dbReference>
<dbReference type="GO" id="GO:0003841">
    <property type="term" value="F:1-acylglycerol-3-phosphate O-acyltransferase activity"/>
    <property type="evidence" value="ECO:0007669"/>
    <property type="project" value="TreeGrafter"/>
</dbReference>
<organism evidence="6 7">
    <name type="scientific">Corynebacterium uropygiale</name>
    <dbReference type="NCBI Taxonomy" id="1775911"/>
    <lineage>
        <taxon>Bacteria</taxon>
        <taxon>Bacillati</taxon>
        <taxon>Actinomycetota</taxon>
        <taxon>Actinomycetes</taxon>
        <taxon>Mycobacteriales</taxon>
        <taxon>Corynebacteriaceae</taxon>
        <taxon>Corynebacterium</taxon>
    </lineage>
</organism>
<dbReference type="SUPFAM" id="SSF56784">
    <property type="entry name" value="HAD-like"/>
    <property type="match status" value="1"/>
</dbReference>
<evidence type="ECO:0000256" key="2">
    <source>
        <dbReference type="ARBA" id="ARBA00023315"/>
    </source>
</evidence>
<dbReference type="AlphaFoldDB" id="A0A9X1U828"/>
<dbReference type="EMBL" id="JAKGSI010000004">
    <property type="protein sequence ID" value="MCF4007372.1"/>
    <property type="molecule type" value="Genomic_DNA"/>
</dbReference>
<keyword evidence="3" id="KW-0175">Coiled coil</keyword>
<evidence type="ECO:0000256" key="1">
    <source>
        <dbReference type="ARBA" id="ARBA00022679"/>
    </source>
</evidence>
<keyword evidence="7" id="KW-1185">Reference proteome</keyword>
<dbReference type="SMART" id="SM00563">
    <property type="entry name" value="PlsC"/>
    <property type="match status" value="1"/>
</dbReference>